<keyword evidence="7" id="KW-1185">Reference proteome</keyword>
<name>A0ABV9FMQ1_9NOCA</name>
<dbReference type="Proteomes" id="UP001595914">
    <property type="component" value="Unassembled WGS sequence"/>
</dbReference>
<dbReference type="RefSeq" id="WP_378413335.1">
    <property type="nucleotide sequence ID" value="NZ_JBHSFO010000001.1"/>
</dbReference>
<evidence type="ECO:0000259" key="4">
    <source>
        <dbReference type="Pfam" id="PF02551"/>
    </source>
</evidence>
<dbReference type="Pfam" id="PF02551">
    <property type="entry name" value="Acyl_CoA_thio"/>
    <property type="match status" value="1"/>
</dbReference>
<dbReference type="Pfam" id="PF13622">
    <property type="entry name" value="4HBT_3"/>
    <property type="match status" value="1"/>
</dbReference>
<dbReference type="SUPFAM" id="SSF54637">
    <property type="entry name" value="Thioesterase/thiol ester dehydrase-isomerase"/>
    <property type="match status" value="2"/>
</dbReference>
<dbReference type="CDD" id="cd03444">
    <property type="entry name" value="Thioesterase_II_repeat1"/>
    <property type="match status" value="1"/>
</dbReference>
<dbReference type="Gene3D" id="2.40.160.210">
    <property type="entry name" value="Acyl-CoA thioesterase, double hotdog domain"/>
    <property type="match status" value="1"/>
</dbReference>
<evidence type="ECO:0000256" key="3">
    <source>
        <dbReference type="SAM" id="MobiDB-lite"/>
    </source>
</evidence>
<dbReference type="InterPro" id="IPR025652">
    <property type="entry name" value="TesB_C"/>
</dbReference>
<reference evidence="7" key="1">
    <citation type="journal article" date="2019" name="Int. J. Syst. Evol. Microbiol.">
        <title>The Global Catalogue of Microorganisms (GCM) 10K type strain sequencing project: providing services to taxonomists for standard genome sequencing and annotation.</title>
        <authorList>
            <consortium name="The Broad Institute Genomics Platform"/>
            <consortium name="The Broad Institute Genome Sequencing Center for Infectious Disease"/>
            <person name="Wu L."/>
            <person name="Ma J."/>
        </authorList>
    </citation>
    <scope>NUCLEOTIDE SEQUENCE [LARGE SCALE GENOMIC DNA]</scope>
    <source>
        <strain evidence="7">CCUG 54520</strain>
    </source>
</reference>
<dbReference type="PANTHER" id="PTHR11066:SF34">
    <property type="entry name" value="ACYL-COENZYME A THIOESTERASE 8"/>
    <property type="match status" value="1"/>
</dbReference>
<dbReference type="EMBL" id="JBHSFO010000001">
    <property type="protein sequence ID" value="MFC4602290.1"/>
    <property type="molecule type" value="Genomic_DNA"/>
</dbReference>
<evidence type="ECO:0000313" key="6">
    <source>
        <dbReference type="EMBL" id="MFC4602290.1"/>
    </source>
</evidence>
<dbReference type="PANTHER" id="PTHR11066">
    <property type="entry name" value="ACYL-COA THIOESTERASE"/>
    <property type="match status" value="1"/>
</dbReference>
<dbReference type="InterPro" id="IPR042171">
    <property type="entry name" value="Acyl-CoA_hotdog"/>
</dbReference>
<feature type="region of interest" description="Disordered" evidence="3">
    <location>
        <begin position="108"/>
        <end position="127"/>
    </location>
</feature>
<proteinExistence type="inferred from homology"/>
<dbReference type="InterPro" id="IPR003703">
    <property type="entry name" value="Acyl_CoA_thio"/>
</dbReference>
<evidence type="ECO:0000256" key="2">
    <source>
        <dbReference type="ARBA" id="ARBA00022801"/>
    </source>
</evidence>
<keyword evidence="2" id="KW-0378">Hydrolase</keyword>
<dbReference type="InterPro" id="IPR049449">
    <property type="entry name" value="TesB_ACOT8-like_N"/>
</dbReference>
<organism evidence="6 7">
    <name type="scientific">Rhodococcus kronopolitis</name>
    <dbReference type="NCBI Taxonomy" id="1460226"/>
    <lineage>
        <taxon>Bacteria</taxon>
        <taxon>Bacillati</taxon>
        <taxon>Actinomycetota</taxon>
        <taxon>Actinomycetes</taxon>
        <taxon>Mycobacteriales</taxon>
        <taxon>Nocardiaceae</taxon>
        <taxon>Rhodococcus</taxon>
    </lineage>
</organism>
<sequence length="280" mass="31041">MDASPAFVDLLRLETADDDTYLGRCHAAAPMRAFGGQVAAQALIAAGRTVAADRVAHSLHGYFIRGGRADRPIEYRVDRTRDGGSFTTRRVSAEQDGETIFSLSVSFQRQEDGADDQPSMPEAPRPEGLTAAKHRWTNWFGSGPPVQTSVLDLRFVDDSTVPLPDLGHGPRQQFWVRVRDELPDDTLLHMGALTYISDINLARTASLDRGNGPMRRQIASLDHALWFHRPFRADRWLLFTQESPTASGGRGFARGQLYTEDGLLVASVAQEVLMREARRP</sequence>
<gene>
    <name evidence="6" type="ORF">ACFO6S_01120</name>
</gene>
<feature type="domain" description="Acyl-CoA thioesterase 2 C-terminal" evidence="4">
    <location>
        <begin position="171"/>
        <end position="271"/>
    </location>
</feature>
<evidence type="ECO:0000313" key="7">
    <source>
        <dbReference type="Proteomes" id="UP001595914"/>
    </source>
</evidence>
<comment type="similarity">
    <text evidence="1">Belongs to the C/M/P thioester hydrolase family.</text>
</comment>
<accession>A0ABV9FMQ1</accession>
<comment type="caution">
    <text evidence="6">The sequence shown here is derived from an EMBL/GenBank/DDBJ whole genome shotgun (WGS) entry which is preliminary data.</text>
</comment>
<protein>
    <submittedName>
        <fullName evidence="6">Acyl-CoA thioesterase</fullName>
    </submittedName>
</protein>
<evidence type="ECO:0000259" key="5">
    <source>
        <dbReference type="Pfam" id="PF13622"/>
    </source>
</evidence>
<feature type="domain" description="Acyl-CoA thioesterase-like N-terminal HotDog" evidence="5">
    <location>
        <begin position="32"/>
        <end position="108"/>
    </location>
</feature>
<evidence type="ECO:0000256" key="1">
    <source>
        <dbReference type="ARBA" id="ARBA00006538"/>
    </source>
</evidence>
<dbReference type="InterPro" id="IPR029069">
    <property type="entry name" value="HotDog_dom_sf"/>
</dbReference>
<dbReference type="CDD" id="cd03445">
    <property type="entry name" value="Thioesterase_II_repeat2"/>
    <property type="match status" value="1"/>
</dbReference>